<dbReference type="PROSITE" id="PS51419">
    <property type="entry name" value="RAB"/>
    <property type="match status" value="1"/>
</dbReference>
<dbReference type="EMBL" id="JAMFTS010000002">
    <property type="protein sequence ID" value="KAJ4798384.1"/>
    <property type="molecule type" value="Genomic_DNA"/>
</dbReference>
<evidence type="ECO:0000256" key="9">
    <source>
        <dbReference type="SAM" id="MobiDB-lite"/>
    </source>
</evidence>
<sequence>MSNEYDYLFKLLLIGDSSVGKSCLLLRFADDSYVDSYISTIGVDFKIRTVDLDGKTVKLQIWDTAGQERFRTITSSYYRGAHGIIIVYDVTEMESYNNVKQWLNEIDRYASDNVCKLLVGNKCDMVDSKVVATETAQAFADSLGIPFLETSAKESINVEKAFLTMSAEIKRRVASQPTGDKKPTTTVQIKGQPLQQKSSSCCSS</sequence>
<feature type="compositionally biased region" description="Polar residues" evidence="9">
    <location>
        <begin position="184"/>
        <end position="204"/>
    </location>
</feature>
<dbReference type="CDD" id="cd01869">
    <property type="entry name" value="Rab1_Ypt1"/>
    <property type="match status" value="1"/>
</dbReference>
<dbReference type="GO" id="GO:0012505">
    <property type="term" value="C:endomembrane system"/>
    <property type="evidence" value="ECO:0007669"/>
    <property type="project" value="UniProtKB-SubCell"/>
</dbReference>
<dbReference type="SMART" id="SM00173">
    <property type="entry name" value="RAS"/>
    <property type="match status" value="1"/>
</dbReference>
<evidence type="ECO:0000256" key="7">
    <source>
        <dbReference type="ARBA" id="ARBA00023289"/>
    </source>
</evidence>
<keyword evidence="5" id="KW-0342">GTP-binding</keyword>
<dbReference type="GO" id="GO:0003924">
    <property type="term" value="F:GTPase activity"/>
    <property type="evidence" value="ECO:0007669"/>
    <property type="project" value="InterPro"/>
</dbReference>
<accession>A0AAV8G2S4</accession>
<comment type="caution">
    <text evidence="10">The sequence shown here is derived from an EMBL/GenBank/DDBJ whole genome shotgun (WGS) entry which is preliminary data.</text>
</comment>
<keyword evidence="6" id="KW-0449">Lipoprotein</keyword>
<evidence type="ECO:0000256" key="8">
    <source>
        <dbReference type="ARBA" id="ARBA00037868"/>
    </source>
</evidence>
<keyword evidence="3" id="KW-0547">Nucleotide-binding</keyword>
<keyword evidence="11" id="KW-1185">Reference proteome</keyword>
<dbReference type="NCBIfam" id="TIGR00231">
    <property type="entry name" value="small_GTP"/>
    <property type="match status" value="1"/>
</dbReference>
<dbReference type="PANTHER" id="PTHR47977">
    <property type="entry name" value="RAS-RELATED PROTEIN RAB"/>
    <property type="match status" value="1"/>
</dbReference>
<comment type="subcellular location">
    <subcellularLocation>
        <location evidence="8">Endomembrane system</location>
        <topology evidence="8">Lipid-anchor</topology>
    </subcellularLocation>
</comment>
<gene>
    <name evidence="10" type="ORF">LUZ62_049630</name>
</gene>
<name>A0AAV8G2S4_9POAL</name>
<feature type="region of interest" description="Disordered" evidence="9">
    <location>
        <begin position="173"/>
        <end position="204"/>
    </location>
</feature>
<dbReference type="GO" id="GO:0005525">
    <property type="term" value="F:GTP binding"/>
    <property type="evidence" value="ECO:0007669"/>
    <property type="project" value="UniProtKB-KW"/>
</dbReference>
<dbReference type="Pfam" id="PF00071">
    <property type="entry name" value="Ras"/>
    <property type="match status" value="1"/>
</dbReference>
<dbReference type="Gene3D" id="3.40.50.300">
    <property type="entry name" value="P-loop containing nucleotide triphosphate hydrolases"/>
    <property type="match status" value="1"/>
</dbReference>
<evidence type="ECO:0000256" key="4">
    <source>
        <dbReference type="ARBA" id="ARBA00022927"/>
    </source>
</evidence>
<dbReference type="PRINTS" id="PR00449">
    <property type="entry name" value="RASTRNSFRMNG"/>
</dbReference>
<protein>
    <submittedName>
        <fullName evidence="10">Ras-related protein Rab-1A</fullName>
    </submittedName>
</protein>
<dbReference type="GO" id="GO:0015031">
    <property type="term" value="P:protein transport"/>
    <property type="evidence" value="ECO:0007669"/>
    <property type="project" value="UniProtKB-KW"/>
</dbReference>
<evidence type="ECO:0000313" key="10">
    <source>
        <dbReference type="EMBL" id="KAJ4798384.1"/>
    </source>
</evidence>
<evidence type="ECO:0000313" key="11">
    <source>
        <dbReference type="Proteomes" id="UP001140206"/>
    </source>
</evidence>
<evidence type="ECO:0000256" key="3">
    <source>
        <dbReference type="ARBA" id="ARBA00022741"/>
    </source>
</evidence>
<dbReference type="InterPro" id="IPR057289">
    <property type="entry name" value="Rab1/Ypt1"/>
</dbReference>
<proteinExistence type="inferred from homology"/>
<dbReference type="InterPro" id="IPR050227">
    <property type="entry name" value="Rab"/>
</dbReference>
<evidence type="ECO:0000256" key="6">
    <source>
        <dbReference type="ARBA" id="ARBA00023288"/>
    </source>
</evidence>
<dbReference type="SMART" id="SM00177">
    <property type="entry name" value="ARF"/>
    <property type="match status" value="1"/>
</dbReference>
<dbReference type="SMART" id="SM00176">
    <property type="entry name" value="RAN"/>
    <property type="match status" value="1"/>
</dbReference>
<dbReference type="AlphaFoldDB" id="A0AAV8G2S4"/>
<dbReference type="Proteomes" id="UP001140206">
    <property type="component" value="Chromosome 2"/>
</dbReference>
<evidence type="ECO:0000256" key="2">
    <source>
        <dbReference type="ARBA" id="ARBA00022448"/>
    </source>
</evidence>
<organism evidence="10 11">
    <name type="scientific">Rhynchospora pubera</name>
    <dbReference type="NCBI Taxonomy" id="906938"/>
    <lineage>
        <taxon>Eukaryota</taxon>
        <taxon>Viridiplantae</taxon>
        <taxon>Streptophyta</taxon>
        <taxon>Embryophyta</taxon>
        <taxon>Tracheophyta</taxon>
        <taxon>Spermatophyta</taxon>
        <taxon>Magnoliopsida</taxon>
        <taxon>Liliopsida</taxon>
        <taxon>Poales</taxon>
        <taxon>Cyperaceae</taxon>
        <taxon>Cyperoideae</taxon>
        <taxon>Rhynchosporeae</taxon>
        <taxon>Rhynchospora</taxon>
    </lineage>
</organism>
<dbReference type="PROSITE" id="PS51421">
    <property type="entry name" value="RAS"/>
    <property type="match status" value="1"/>
</dbReference>
<dbReference type="SMART" id="SM00174">
    <property type="entry name" value="RHO"/>
    <property type="match status" value="1"/>
</dbReference>
<keyword evidence="7" id="KW-0636">Prenylation</keyword>
<dbReference type="FunFam" id="3.40.50.300:FF:000069">
    <property type="entry name" value="Ras GTP-binding protein YPT1"/>
    <property type="match status" value="1"/>
</dbReference>
<keyword evidence="4" id="KW-0653">Protein transport</keyword>
<reference evidence="10" key="1">
    <citation type="submission" date="2022-08" db="EMBL/GenBank/DDBJ databases">
        <authorList>
            <person name="Marques A."/>
        </authorList>
    </citation>
    <scope>NUCLEOTIDE SEQUENCE</scope>
    <source>
        <strain evidence="10">RhyPub2mFocal</strain>
        <tissue evidence="10">Leaves</tissue>
    </source>
</reference>
<dbReference type="InterPro" id="IPR001806">
    <property type="entry name" value="Small_GTPase"/>
</dbReference>
<evidence type="ECO:0000256" key="5">
    <source>
        <dbReference type="ARBA" id="ARBA00023134"/>
    </source>
</evidence>
<dbReference type="PROSITE" id="PS51420">
    <property type="entry name" value="RHO"/>
    <property type="match status" value="1"/>
</dbReference>
<dbReference type="InterPro" id="IPR027417">
    <property type="entry name" value="P-loop_NTPase"/>
</dbReference>
<comment type="similarity">
    <text evidence="1">Belongs to the small GTPase superfamily. Rab family.</text>
</comment>
<dbReference type="SMART" id="SM00175">
    <property type="entry name" value="RAB"/>
    <property type="match status" value="1"/>
</dbReference>
<evidence type="ECO:0000256" key="1">
    <source>
        <dbReference type="ARBA" id="ARBA00006270"/>
    </source>
</evidence>
<keyword evidence="2" id="KW-0813">Transport</keyword>
<dbReference type="InterPro" id="IPR005225">
    <property type="entry name" value="Small_GTP-bd"/>
</dbReference>
<dbReference type="SUPFAM" id="SSF52540">
    <property type="entry name" value="P-loop containing nucleoside triphosphate hydrolases"/>
    <property type="match status" value="1"/>
</dbReference>